<keyword evidence="3" id="KW-1185">Reference proteome</keyword>
<evidence type="ECO:0000256" key="1">
    <source>
        <dbReference type="SAM" id="Phobius"/>
    </source>
</evidence>
<keyword evidence="1" id="KW-1133">Transmembrane helix</keyword>
<dbReference type="Proteomes" id="UP000198862">
    <property type="component" value="Unassembled WGS sequence"/>
</dbReference>
<keyword evidence="1" id="KW-0812">Transmembrane</keyword>
<dbReference type="EMBL" id="FOLO01000056">
    <property type="protein sequence ID" value="SFD42135.1"/>
    <property type="molecule type" value="Genomic_DNA"/>
</dbReference>
<sequence length="68" mass="7822">MLVIAAILLFIMALVHSYLGERYILIRLFRRDNLPHLAGSDFFTKGTLRFAWHITSFAWIGLAVLLAF</sequence>
<feature type="transmembrane region" description="Helical" evidence="1">
    <location>
        <begin position="50"/>
        <end position="67"/>
    </location>
</feature>
<proteinExistence type="predicted"/>
<organism evidence="2 3">
    <name type="scientific">Pseudoalteromonas denitrificans DSM 6059</name>
    <dbReference type="NCBI Taxonomy" id="1123010"/>
    <lineage>
        <taxon>Bacteria</taxon>
        <taxon>Pseudomonadati</taxon>
        <taxon>Pseudomonadota</taxon>
        <taxon>Gammaproteobacteria</taxon>
        <taxon>Alteromonadales</taxon>
        <taxon>Pseudoalteromonadaceae</taxon>
        <taxon>Pseudoalteromonas</taxon>
    </lineage>
</organism>
<accession>A0A1I1S6L3</accession>
<dbReference type="RefSeq" id="WP_342742247.1">
    <property type="nucleotide sequence ID" value="NZ_FOLO01000056.1"/>
</dbReference>
<gene>
    <name evidence="2" type="ORF">SAMN02745724_04472</name>
</gene>
<name>A0A1I1S6L3_9GAMM</name>
<evidence type="ECO:0000313" key="3">
    <source>
        <dbReference type="Proteomes" id="UP000198862"/>
    </source>
</evidence>
<evidence type="ECO:0000313" key="2">
    <source>
        <dbReference type="EMBL" id="SFD42135.1"/>
    </source>
</evidence>
<dbReference type="AlphaFoldDB" id="A0A1I1S6L3"/>
<protein>
    <submittedName>
        <fullName evidence="2">Uncharacterized protein</fullName>
    </submittedName>
</protein>
<reference evidence="2 3" key="1">
    <citation type="submission" date="2016-10" db="EMBL/GenBank/DDBJ databases">
        <authorList>
            <person name="de Groot N.N."/>
        </authorList>
    </citation>
    <scope>NUCLEOTIDE SEQUENCE [LARGE SCALE GENOMIC DNA]</scope>
    <source>
        <strain evidence="2 3">DSM 6059</strain>
    </source>
</reference>
<keyword evidence="1" id="KW-0472">Membrane</keyword>